<proteinExistence type="predicted"/>
<evidence type="ECO:0000313" key="3">
    <source>
        <dbReference type="Proteomes" id="UP001390339"/>
    </source>
</evidence>
<evidence type="ECO:0000256" key="1">
    <source>
        <dbReference type="SAM" id="SignalP"/>
    </source>
</evidence>
<evidence type="ECO:0000313" key="2">
    <source>
        <dbReference type="EMBL" id="KAK8862800.1"/>
    </source>
</evidence>
<dbReference type="EMBL" id="JAPCWZ010000005">
    <property type="protein sequence ID" value="KAK8862800.1"/>
    <property type="molecule type" value="Genomic_DNA"/>
</dbReference>
<dbReference type="Proteomes" id="UP001390339">
    <property type="component" value="Unassembled WGS sequence"/>
</dbReference>
<name>A0ABR2IHE9_9PEZI</name>
<reference evidence="2 3" key="1">
    <citation type="journal article" date="2024" name="IMA Fungus">
        <title>Apiospora arundinis, a panoply of carbohydrate-active enzymes and secondary metabolites.</title>
        <authorList>
            <person name="Sorensen T."/>
            <person name="Petersen C."/>
            <person name="Muurmann A.T."/>
            <person name="Christiansen J.V."/>
            <person name="Brundto M.L."/>
            <person name="Overgaard C.K."/>
            <person name="Boysen A.T."/>
            <person name="Wollenberg R.D."/>
            <person name="Larsen T.O."/>
            <person name="Sorensen J.L."/>
            <person name="Nielsen K.L."/>
            <person name="Sondergaard T.E."/>
        </authorList>
    </citation>
    <scope>NUCLEOTIDE SEQUENCE [LARGE SCALE GENOMIC DNA]</scope>
    <source>
        <strain evidence="2 3">AAU 773</strain>
    </source>
</reference>
<keyword evidence="3" id="KW-1185">Reference proteome</keyword>
<organism evidence="2 3">
    <name type="scientific">Apiospora arundinis</name>
    <dbReference type="NCBI Taxonomy" id="335852"/>
    <lineage>
        <taxon>Eukaryota</taxon>
        <taxon>Fungi</taxon>
        <taxon>Dikarya</taxon>
        <taxon>Ascomycota</taxon>
        <taxon>Pezizomycotina</taxon>
        <taxon>Sordariomycetes</taxon>
        <taxon>Xylariomycetidae</taxon>
        <taxon>Amphisphaeriales</taxon>
        <taxon>Apiosporaceae</taxon>
        <taxon>Apiospora</taxon>
    </lineage>
</organism>
<feature type="chain" id="PRO_5046932204" evidence="1">
    <location>
        <begin position="21"/>
        <end position="59"/>
    </location>
</feature>
<protein>
    <submittedName>
        <fullName evidence="2">Uncharacterized protein</fullName>
    </submittedName>
</protein>
<comment type="caution">
    <text evidence="2">The sequence shown here is derived from an EMBL/GenBank/DDBJ whole genome shotgun (WGS) entry which is preliminary data.</text>
</comment>
<feature type="signal peptide" evidence="1">
    <location>
        <begin position="1"/>
        <end position="20"/>
    </location>
</feature>
<sequence>MQFSKLLMVVVGLAVTGSSADCIRKPKGDACGLERPINCGPVPGTDKHKCCQTAAQCQG</sequence>
<keyword evidence="1" id="KW-0732">Signal</keyword>
<accession>A0ABR2IHE9</accession>
<gene>
    <name evidence="2" type="ORF">PGQ11_009035</name>
</gene>